<dbReference type="CDD" id="cd01949">
    <property type="entry name" value="GGDEF"/>
    <property type="match status" value="1"/>
</dbReference>
<dbReference type="PROSITE" id="PS50883">
    <property type="entry name" value="EAL"/>
    <property type="match status" value="1"/>
</dbReference>
<dbReference type="Pfam" id="PF00990">
    <property type="entry name" value="GGDEF"/>
    <property type="match status" value="1"/>
</dbReference>
<evidence type="ECO:0000259" key="3">
    <source>
        <dbReference type="PROSITE" id="PS50887"/>
    </source>
</evidence>
<accession>A0A5J4L631</accession>
<keyword evidence="1" id="KW-1133">Transmembrane helix</keyword>
<dbReference type="CDD" id="cd01948">
    <property type="entry name" value="EAL"/>
    <property type="match status" value="1"/>
</dbReference>
<dbReference type="PROSITE" id="PS50887">
    <property type="entry name" value="GGDEF"/>
    <property type="match status" value="1"/>
</dbReference>
<evidence type="ECO:0000259" key="2">
    <source>
        <dbReference type="PROSITE" id="PS50883"/>
    </source>
</evidence>
<gene>
    <name evidence="4" type="ORF">A45J_2506</name>
</gene>
<comment type="caution">
    <text evidence="4">The sequence shown here is derived from an EMBL/GenBank/DDBJ whole genome shotgun (WGS) entry which is preliminary data.</text>
</comment>
<dbReference type="SUPFAM" id="SSF55073">
    <property type="entry name" value="Nucleotide cyclase"/>
    <property type="match status" value="1"/>
</dbReference>
<dbReference type="Gene3D" id="3.20.20.450">
    <property type="entry name" value="EAL domain"/>
    <property type="match status" value="1"/>
</dbReference>
<dbReference type="EMBL" id="BLAB01000001">
    <property type="protein sequence ID" value="GER94742.1"/>
    <property type="molecule type" value="Genomic_DNA"/>
</dbReference>
<keyword evidence="1" id="KW-0472">Membrane</keyword>
<dbReference type="InterPro" id="IPR050706">
    <property type="entry name" value="Cyclic-di-GMP_PDE-like"/>
</dbReference>
<dbReference type="FunFam" id="3.30.70.270:FF:000001">
    <property type="entry name" value="Diguanylate cyclase domain protein"/>
    <property type="match status" value="1"/>
</dbReference>
<feature type="domain" description="EAL" evidence="2">
    <location>
        <begin position="617"/>
        <end position="859"/>
    </location>
</feature>
<feature type="transmembrane region" description="Helical" evidence="1">
    <location>
        <begin position="184"/>
        <end position="204"/>
    </location>
</feature>
<dbReference type="AlphaFoldDB" id="A0A5J4L631"/>
<dbReference type="GO" id="GO:0071111">
    <property type="term" value="F:cyclic-guanylate-specific phosphodiesterase activity"/>
    <property type="evidence" value="ECO:0007669"/>
    <property type="project" value="InterPro"/>
</dbReference>
<dbReference type="Gene3D" id="3.30.70.270">
    <property type="match status" value="1"/>
</dbReference>
<dbReference type="PANTHER" id="PTHR33121">
    <property type="entry name" value="CYCLIC DI-GMP PHOSPHODIESTERASE PDEF"/>
    <property type="match status" value="1"/>
</dbReference>
<proteinExistence type="predicted"/>
<feature type="transmembrane region" description="Helical" evidence="1">
    <location>
        <begin position="12"/>
        <end position="37"/>
    </location>
</feature>
<evidence type="ECO:0000313" key="4">
    <source>
        <dbReference type="EMBL" id="GER94742.1"/>
    </source>
</evidence>
<keyword evidence="1" id="KW-0812">Transmembrane</keyword>
<evidence type="ECO:0000256" key="1">
    <source>
        <dbReference type="SAM" id="Phobius"/>
    </source>
</evidence>
<dbReference type="PANTHER" id="PTHR33121:SF71">
    <property type="entry name" value="OXYGEN SENSOR PROTEIN DOSP"/>
    <property type="match status" value="1"/>
</dbReference>
<protein>
    <submittedName>
        <fullName evidence="4">Bifunctional diguanylate cyclase/phosphodiesterase</fullName>
    </submittedName>
</protein>
<reference evidence="4" key="1">
    <citation type="submission" date="2019-10" db="EMBL/GenBank/DDBJ databases">
        <title>Metagenomic sequencing of thiosulfate-disproportionating enrichment culture.</title>
        <authorList>
            <person name="Umezawa K."/>
            <person name="Kojima H."/>
            <person name="Fukui M."/>
        </authorList>
    </citation>
    <scope>NUCLEOTIDE SEQUENCE</scope>
    <source>
        <strain evidence="4">45J</strain>
    </source>
</reference>
<dbReference type="InterPro" id="IPR029787">
    <property type="entry name" value="Nucleotide_cyclase"/>
</dbReference>
<dbReference type="NCBIfam" id="TIGR00254">
    <property type="entry name" value="GGDEF"/>
    <property type="match status" value="1"/>
</dbReference>
<dbReference type="SMART" id="SM00267">
    <property type="entry name" value="GGDEF"/>
    <property type="match status" value="1"/>
</dbReference>
<dbReference type="Gene3D" id="3.30.450.290">
    <property type="match status" value="1"/>
</dbReference>
<dbReference type="InterPro" id="IPR043128">
    <property type="entry name" value="Rev_trsase/Diguanyl_cyclase"/>
</dbReference>
<dbReference type="InterPro" id="IPR001633">
    <property type="entry name" value="EAL_dom"/>
</dbReference>
<name>A0A5J4L631_9ZZZZ</name>
<sequence>MSFLKEITQKQYRLKSFVCIAVLIASYISFNVTYLVVSSIYRHAFIKNADNVSDAISQQIFNSMLQLMERGWNRNELKTFLDSIKGVRTQFPYNVEIFRGEIVERDYGKIEQPDMGRNIKDAFGSGDAITYKDNSNVINIYPIKADAKCLKCHVHARVGDVLGVMKIRQDISPAINEAKKRFNLFFFMLFPIPFIMAGAIAFFLNKKIKSSTDFFHRQVSEINSIKDLTKLNNLSIIETGFKEFNETLSEVRELSKKIRSLAVDKDILEFEIKVLEKFVITSEVVRDWKEYVGYLLLEVNKVMEAYTLFSIFQVDEVFYDLEIFWRNTPTEFTKQKFESIVMRHIRDKSSKFSDLTELTTNHNIADPSSNLPELDERDIEFQTKSLILDVPQIGGVVGIGVQSKITDNPIRSLVIDGILTTLLNVVGSIKAISKYTKDLEYYATRDPLTNLYNQRVFWELLGYEIGRAKRYGYKFSILVIDLDNFKSINDSYGHAFGDKFLSEFAIKVKESLRQGDILARYGGDEFVVVLPEADEEQAFIVATRSKEHLESLYLTAPDGTYVKATVSIGLSVFPDHADNAKDLFIFADNMMYRAKSEGKSRIVVPTQKDIIDVFKAMSEKSFTVSSAIEQKKIIPYFQPIINIQTGKIECYEVFSRIQTDKGLMNASEFIDAAERLGAISKLDLVLMEKVFERIKQNGYDGYIFINLSTKSLILSEFIPGILKLTKQYDINHGKIIFEITERDTVKNISLLEKFVDNLKFNGFGFAIDDFGSGLSSFHYVKRFPIDFIKIDGDFIRSMVRSKKDMAIVKTMIVLAREFNIKTVAEYVENKDILAAVKALGIDYGQGYYVGSPLPDLITT</sequence>
<organism evidence="4">
    <name type="scientific">hot springs metagenome</name>
    <dbReference type="NCBI Taxonomy" id="433727"/>
    <lineage>
        <taxon>unclassified sequences</taxon>
        <taxon>metagenomes</taxon>
        <taxon>ecological metagenomes</taxon>
    </lineage>
</organism>
<dbReference type="InterPro" id="IPR035919">
    <property type="entry name" value="EAL_sf"/>
</dbReference>
<dbReference type="SUPFAM" id="SSF141868">
    <property type="entry name" value="EAL domain-like"/>
    <property type="match status" value="1"/>
</dbReference>
<feature type="domain" description="GGDEF" evidence="3">
    <location>
        <begin position="473"/>
        <end position="607"/>
    </location>
</feature>
<dbReference type="SMART" id="SM00052">
    <property type="entry name" value="EAL"/>
    <property type="match status" value="1"/>
</dbReference>
<dbReference type="InterPro" id="IPR000160">
    <property type="entry name" value="GGDEF_dom"/>
</dbReference>
<dbReference type="Pfam" id="PF00563">
    <property type="entry name" value="EAL"/>
    <property type="match status" value="1"/>
</dbReference>